<dbReference type="PANTHER" id="PTHR45629:SF7">
    <property type="entry name" value="DNA EXCISION REPAIR PROTEIN ERCC-6-RELATED"/>
    <property type="match status" value="1"/>
</dbReference>
<dbReference type="SUPFAM" id="SSF52540">
    <property type="entry name" value="P-loop containing nucleoside triphosphate hydrolases"/>
    <property type="match status" value="1"/>
</dbReference>
<evidence type="ECO:0000313" key="4">
    <source>
        <dbReference type="Proteomes" id="UP000054279"/>
    </source>
</evidence>
<dbReference type="InterPro" id="IPR001650">
    <property type="entry name" value="Helicase_C-like"/>
</dbReference>
<sequence>MAITKRQKYVDQFNDPERGEFVFLLSSKAGGCGINLIGANRLILFDPDWNPAADQQALARVWRDGQKKECFVYRFISTGTIEEKIFQRQASKQALSSCVV</sequence>
<organism evidence="3 4">
    <name type="scientific">Sphaerobolus stellatus (strain SS14)</name>
    <dbReference type="NCBI Taxonomy" id="990650"/>
    <lineage>
        <taxon>Eukaryota</taxon>
        <taxon>Fungi</taxon>
        <taxon>Dikarya</taxon>
        <taxon>Basidiomycota</taxon>
        <taxon>Agaricomycotina</taxon>
        <taxon>Agaricomycetes</taxon>
        <taxon>Phallomycetidae</taxon>
        <taxon>Geastrales</taxon>
        <taxon>Sphaerobolaceae</taxon>
        <taxon>Sphaerobolus</taxon>
    </lineage>
</organism>
<dbReference type="Pfam" id="PF00271">
    <property type="entry name" value="Helicase_C"/>
    <property type="match status" value="1"/>
</dbReference>
<dbReference type="HOGENOM" id="CLU_000315_30_3_1"/>
<gene>
    <name evidence="3" type="ORF">M422DRAFT_172593</name>
</gene>
<dbReference type="GO" id="GO:0005634">
    <property type="term" value="C:nucleus"/>
    <property type="evidence" value="ECO:0007669"/>
    <property type="project" value="TreeGrafter"/>
</dbReference>
<dbReference type="InterPro" id="IPR049730">
    <property type="entry name" value="SNF2/RAD54-like_C"/>
</dbReference>
<dbReference type="PANTHER" id="PTHR45629">
    <property type="entry name" value="SNF2/RAD54 FAMILY MEMBER"/>
    <property type="match status" value="1"/>
</dbReference>
<dbReference type="GO" id="GO:0016787">
    <property type="term" value="F:hydrolase activity"/>
    <property type="evidence" value="ECO:0007669"/>
    <property type="project" value="UniProtKB-KW"/>
</dbReference>
<feature type="non-terminal residue" evidence="3">
    <location>
        <position position="100"/>
    </location>
</feature>
<keyword evidence="4" id="KW-1185">Reference proteome</keyword>
<dbReference type="SMART" id="SM00490">
    <property type="entry name" value="HELICc"/>
    <property type="match status" value="1"/>
</dbReference>
<dbReference type="AlphaFoldDB" id="A0A0C9VRZ9"/>
<feature type="non-terminal residue" evidence="3">
    <location>
        <position position="1"/>
    </location>
</feature>
<protein>
    <recommendedName>
        <fullName evidence="2">Helicase C-terminal domain-containing protein</fullName>
    </recommendedName>
</protein>
<evidence type="ECO:0000259" key="2">
    <source>
        <dbReference type="PROSITE" id="PS51194"/>
    </source>
</evidence>
<keyword evidence="1" id="KW-0378">Hydrolase</keyword>
<dbReference type="EMBL" id="KN837138">
    <property type="protein sequence ID" value="KIJ41165.1"/>
    <property type="molecule type" value="Genomic_DNA"/>
</dbReference>
<dbReference type="GO" id="GO:0007131">
    <property type="term" value="P:reciprocal meiotic recombination"/>
    <property type="evidence" value="ECO:0007669"/>
    <property type="project" value="TreeGrafter"/>
</dbReference>
<name>A0A0C9VRZ9_SPHS4</name>
<accession>A0A0C9VRZ9</accession>
<dbReference type="InterPro" id="IPR027417">
    <property type="entry name" value="P-loop_NTPase"/>
</dbReference>
<dbReference type="CDD" id="cd18793">
    <property type="entry name" value="SF2_C_SNF"/>
    <property type="match status" value="1"/>
</dbReference>
<evidence type="ECO:0000313" key="3">
    <source>
        <dbReference type="EMBL" id="KIJ41165.1"/>
    </source>
</evidence>
<dbReference type="Proteomes" id="UP000054279">
    <property type="component" value="Unassembled WGS sequence"/>
</dbReference>
<feature type="domain" description="Helicase C-terminal" evidence="2">
    <location>
        <begin position="1"/>
        <end position="100"/>
    </location>
</feature>
<reference evidence="3 4" key="1">
    <citation type="submission" date="2014-06" db="EMBL/GenBank/DDBJ databases">
        <title>Evolutionary Origins and Diversification of the Mycorrhizal Mutualists.</title>
        <authorList>
            <consortium name="DOE Joint Genome Institute"/>
            <consortium name="Mycorrhizal Genomics Consortium"/>
            <person name="Kohler A."/>
            <person name="Kuo A."/>
            <person name="Nagy L.G."/>
            <person name="Floudas D."/>
            <person name="Copeland A."/>
            <person name="Barry K.W."/>
            <person name="Cichocki N."/>
            <person name="Veneault-Fourrey C."/>
            <person name="LaButti K."/>
            <person name="Lindquist E.A."/>
            <person name="Lipzen A."/>
            <person name="Lundell T."/>
            <person name="Morin E."/>
            <person name="Murat C."/>
            <person name="Riley R."/>
            <person name="Ohm R."/>
            <person name="Sun H."/>
            <person name="Tunlid A."/>
            <person name="Henrissat B."/>
            <person name="Grigoriev I.V."/>
            <person name="Hibbett D.S."/>
            <person name="Martin F."/>
        </authorList>
    </citation>
    <scope>NUCLEOTIDE SEQUENCE [LARGE SCALE GENOMIC DNA]</scope>
    <source>
        <strain evidence="3 4">SS14</strain>
    </source>
</reference>
<proteinExistence type="predicted"/>
<dbReference type="GO" id="GO:0015616">
    <property type="term" value="F:DNA translocase activity"/>
    <property type="evidence" value="ECO:0007669"/>
    <property type="project" value="TreeGrafter"/>
</dbReference>
<dbReference type="OrthoDB" id="413460at2759"/>
<dbReference type="GO" id="GO:0045003">
    <property type="term" value="P:double-strand break repair via synthesis-dependent strand annealing"/>
    <property type="evidence" value="ECO:0007669"/>
    <property type="project" value="TreeGrafter"/>
</dbReference>
<dbReference type="InterPro" id="IPR050496">
    <property type="entry name" value="SNF2_RAD54_helicase_repair"/>
</dbReference>
<evidence type="ECO:0000256" key="1">
    <source>
        <dbReference type="ARBA" id="ARBA00022801"/>
    </source>
</evidence>
<dbReference type="PROSITE" id="PS51194">
    <property type="entry name" value="HELICASE_CTER"/>
    <property type="match status" value="1"/>
</dbReference>
<dbReference type="Gene3D" id="3.40.50.300">
    <property type="entry name" value="P-loop containing nucleotide triphosphate hydrolases"/>
    <property type="match status" value="1"/>
</dbReference>